<organism evidence="3 4">
    <name type="scientific">Ascoidea rubescens DSM 1968</name>
    <dbReference type="NCBI Taxonomy" id="1344418"/>
    <lineage>
        <taxon>Eukaryota</taxon>
        <taxon>Fungi</taxon>
        <taxon>Dikarya</taxon>
        <taxon>Ascomycota</taxon>
        <taxon>Saccharomycotina</taxon>
        <taxon>Saccharomycetes</taxon>
        <taxon>Ascoideaceae</taxon>
        <taxon>Ascoidea</taxon>
    </lineage>
</organism>
<dbReference type="InterPro" id="IPR002495">
    <property type="entry name" value="Glyco_trans_8"/>
</dbReference>
<proteinExistence type="predicted"/>
<dbReference type="STRING" id="1344418.A0A1D2VSE2"/>
<feature type="compositionally biased region" description="Acidic residues" evidence="2">
    <location>
        <begin position="1291"/>
        <end position="1305"/>
    </location>
</feature>
<feature type="region of interest" description="Disordered" evidence="2">
    <location>
        <begin position="366"/>
        <end position="421"/>
    </location>
</feature>
<feature type="non-terminal residue" evidence="3">
    <location>
        <position position="1678"/>
    </location>
</feature>
<keyword evidence="4" id="KW-1185">Reference proteome</keyword>
<evidence type="ECO:0000256" key="2">
    <source>
        <dbReference type="SAM" id="MobiDB-lite"/>
    </source>
</evidence>
<evidence type="ECO:0000313" key="3">
    <source>
        <dbReference type="EMBL" id="ODV64526.1"/>
    </source>
</evidence>
<keyword evidence="1" id="KW-0175">Coiled coil</keyword>
<feature type="compositionally biased region" description="Acidic residues" evidence="2">
    <location>
        <begin position="1590"/>
        <end position="1602"/>
    </location>
</feature>
<feature type="compositionally biased region" description="Basic and acidic residues" evidence="2">
    <location>
        <begin position="1240"/>
        <end position="1260"/>
    </location>
</feature>
<dbReference type="Proteomes" id="UP000095038">
    <property type="component" value="Unassembled WGS sequence"/>
</dbReference>
<reference evidence="4" key="1">
    <citation type="submission" date="2016-05" db="EMBL/GenBank/DDBJ databases">
        <title>Comparative genomics of biotechnologically important yeasts.</title>
        <authorList>
            <consortium name="DOE Joint Genome Institute"/>
            <person name="Riley R."/>
            <person name="Haridas S."/>
            <person name="Wolfe K.H."/>
            <person name="Lopes M.R."/>
            <person name="Hittinger C.T."/>
            <person name="Goker M."/>
            <person name="Salamov A."/>
            <person name="Wisecaver J."/>
            <person name="Long T.M."/>
            <person name="Aerts A.L."/>
            <person name="Barry K."/>
            <person name="Choi C."/>
            <person name="Clum A."/>
            <person name="Coughlan A.Y."/>
            <person name="Deshpande S."/>
            <person name="Douglass A.P."/>
            <person name="Hanson S.J."/>
            <person name="Klenk H.-P."/>
            <person name="Labutti K."/>
            <person name="Lapidus A."/>
            <person name="Lindquist E."/>
            <person name="Lipzen A."/>
            <person name="Meier-Kolthoff J.P."/>
            <person name="Ohm R.A."/>
            <person name="Otillar R.P."/>
            <person name="Pangilinan J."/>
            <person name="Peng Y."/>
            <person name="Rokas A."/>
            <person name="Rosa C.A."/>
            <person name="Scheuner C."/>
            <person name="Sibirny A.A."/>
            <person name="Slot J.C."/>
            <person name="Stielow J.B."/>
            <person name="Sun H."/>
            <person name="Kurtzman C.P."/>
            <person name="Blackwell M."/>
            <person name="Grigoriev I.V."/>
            <person name="Jeffries T.W."/>
        </authorList>
    </citation>
    <scope>NUCLEOTIDE SEQUENCE [LARGE SCALE GENOMIC DNA]</scope>
    <source>
        <strain evidence="4">DSM 1968</strain>
    </source>
</reference>
<dbReference type="GO" id="GO:0016757">
    <property type="term" value="F:glycosyltransferase activity"/>
    <property type="evidence" value="ECO:0007669"/>
    <property type="project" value="InterPro"/>
</dbReference>
<dbReference type="InParanoid" id="A0A1D2VSE2"/>
<feature type="compositionally biased region" description="Basic and acidic residues" evidence="2">
    <location>
        <begin position="1163"/>
        <end position="1173"/>
    </location>
</feature>
<dbReference type="GeneID" id="30966207"/>
<feature type="coiled-coil region" evidence="1">
    <location>
        <begin position="781"/>
        <end position="812"/>
    </location>
</feature>
<feature type="coiled-coil region" evidence="1">
    <location>
        <begin position="978"/>
        <end position="1030"/>
    </location>
</feature>
<feature type="compositionally biased region" description="Pro residues" evidence="2">
    <location>
        <begin position="408"/>
        <end position="417"/>
    </location>
</feature>
<gene>
    <name evidence="3" type="ORF">ASCRUDRAFT_74132</name>
</gene>
<feature type="region of interest" description="Disordered" evidence="2">
    <location>
        <begin position="1569"/>
        <end position="1603"/>
    </location>
</feature>
<dbReference type="CDD" id="cd02537">
    <property type="entry name" value="GT8_Glycogenin"/>
    <property type="match status" value="1"/>
</dbReference>
<evidence type="ECO:0000313" key="4">
    <source>
        <dbReference type="Proteomes" id="UP000095038"/>
    </source>
</evidence>
<evidence type="ECO:0000256" key="1">
    <source>
        <dbReference type="SAM" id="Coils"/>
    </source>
</evidence>
<feature type="region of interest" description="Disordered" evidence="2">
    <location>
        <begin position="1419"/>
        <end position="1452"/>
    </location>
</feature>
<dbReference type="Gene3D" id="3.90.550.10">
    <property type="entry name" value="Spore Coat Polysaccharide Biosynthesis Protein SpsA, Chain A"/>
    <property type="match status" value="1"/>
</dbReference>
<feature type="compositionally biased region" description="Acidic residues" evidence="2">
    <location>
        <begin position="1419"/>
        <end position="1432"/>
    </location>
</feature>
<feature type="region of interest" description="Disordered" evidence="2">
    <location>
        <begin position="1163"/>
        <end position="1314"/>
    </location>
</feature>
<accession>A0A1D2VSE2</accession>
<keyword evidence="3" id="KW-0808">Transferase</keyword>
<feature type="compositionally biased region" description="Basic and acidic residues" evidence="2">
    <location>
        <begin position="1183"/>
        <end position="1192"/>
    </location>
</feature>
<sequence>MASQTQLPNAYVTLLYSSDYLSGALNLVNSLRKTNSILGKYVCLVPHDHFNYFNPFQFNLLKKNFDYLIPIDILSTPNSNLNELIHSLKRFDLVYTLSKIHVFNLFDRFNTIIYLDSDVLVLNNLDHLFQYSANLNQSHNQIIASPDSGWPDIFNSGFLVLKPSPTIFNQLINIYYNSIKENSKLSFDGADQGLLNEFFNPIGNFNTALERDWFKLSFLYNVTPNANYEYNPAFVRFFNQINSIHFIGNNKPWNTPPSTINDQPNSDNENLNQKLINKWWDLWFQVYPNNSSANNLINQNCFNPYISNSIINKNVNNTIDIAINANTAIITNVDNGNQQYTPQIDTQLLTTSELLQNVSTFIHKDSPSQPSFDVSKDHLKDDLTDNSNDDSNDNPSLFSKPFIEPNITAPPSPPSPPKRNYKNDQVIIQLLLNPDTYKSFKTVDPVQKPTPIKDLKKSFQKYQVNEWDESTIKDPNYGKPAFIPSRDNSSHNIGIIKNYYLQLKKQQQQEIRDRQIREENERKKWLENERIAKENWLKNEQIAKDEWLRNEQLAKQKENATITKQQLLKNEQLAKDEWLRNEKLAKKIQIKNENENERIAKEEWLKNEKIAKDKENQRISRDEWLRNEKLAQDRENRRIAEENWLRNEQQAKDRENERIAREKWLRDEQRAKDEWLKNEKLAKQKENDRIAKEEWLRNEKLAKDEWLRNEELAKYNFLDPNKIDTNEDTKTINYQIENKPFIEKFEDKKPGCFQTQKFDSKIPDFLSMNILKESIAKEEWLRKEKEAKEQWLENERLAREEWIRKENEYKEKQQCFSKQRALRIKQEAIQTERRRKEEEEWLGNKKKADALKEEEEKQIQIEKNNLELQKQTIKQRERAHQLLKEKEEAEWLENERKAKEEWLSKEKLAREAWLQAEREENERKKWLDAERKSREIWLAQKEKDERDWLENERKTREEWLIRTAREEEQWLKNEKKAKEEWLERERKQREIQKQLEKERYLREETQRKEQERKDRELAEWLENERKAKEEWLKGERRFAGVQRLLAKQRILLEKKSIKSKISEISADLKTNDRNIKKTTAEEDFNKTGTEKAIPEKQLSSISTEEVIEETDAFSKTTKKDTEIKTDKDFPTKEKNFKTFNIEIKDFVDDNDFADDKDVLAEKDVIEDRDDIVKNKHTVSPKSESSDQEEKNRSISTESSKSSPDDISESNLDKNLVSTSKNEENKVNTSTVDVATEETNELDKEDTKGKIGETRKKDGELPRIFPWELQKNLPKPSRVFHDFSSSSNNSDSDSDSNSDSDADADVDANAVISSSADIPIQDESMFKNKDISNIDLEFDVTIHPWAKSKKFLKIVSSTSTKNKIENLPVPNSSLPSPRSEDVAEKSSILTMTNSPEFLDEMLITLSKSFLNLVTDFGDNEETDSDFSIDENQDLDNSKETDENESFNIEANHIETDGSRLDKLGVDTLETENQVQKKEILLKDDSINQKSPQNVLNSLSKYNFENSEQDDWDPNQQLENLIKHSVEVLIEKSNVQDAEKDKSVELNYDVFPGHSEDFGFESSENMILLEENKKLENDNNNSSASKKKTEKEDDEFNVVTEEEDSKEKLGKFKRNESFKQFLKYNFENNLNDQWNPEEQLDKLTKEKETVNSYVESADWTDKNDDENDFIYFKSTKKSSD</sequence>
<dbReference type="PANTHER" id="PTHR11183">
    <property type="entry name" value="GLYCOGENIN SUBFAMILY MEMBER"/>
    <property type="match status" value="1"/>
</dbReference>
<dbReference type="SUPFAM" id="SSF53448">
    <property type="entry name" value="Nucleotide-diphospho-sugar transferases"/>
    <property type="match status" value="1"/>
</dbReference>
<feature type="compositionally biased region" description="Basic and acidic residues" evidence="2">
    <location>
        <begin position="374"/>
        <end position="383"/>
    </location>
</feature>
<feature type="coiled-coil region" evidence="1">
    <location>
        <begin position="845"/>
        <end position="886"/>
    </location>
</feature>
<dbReference type="OrthoDB" id="2014201at2759"/>
<dbReference type="InterPro" id="IPR029044">
    <property type="entry name" value="Nucleotide-diphossugar_trans"/>
</dbReference>
<dbReference type="Pfam" id="PF01501">
    <property type="entry name" value="Glyco_transf_8"/>
    <property type="match status" value="1"/>
</dbReference>
<dbReference type="RefSeq" id="XP_020050833.1">
    <property type="nucleotide sequence ID" value="XM_020192571.1"/>
</dbReference>
<name>A0A1D2VSE2_9ASCO</name>
<protein>
    <submittedName>
        <fullName evidence="3">Glycosyltransferase family 8 protein</fullName>
    </submittedName>
</protein>
<dbReference type="EMBL" id="KV454475">
    <property type="protein sequence ID" value="ODV64526.1"/>
    <property type="molecule type" value="Genomic_DNA"/>
</dbReference>
<dbReference type="InterPro" id="IPR050587">
    <property type="entry name" value="GNT1/Glycosyltrans_8"/>
</dbReference>